<evidence type="ECO:0000313" key="4">
    <source>
        <dbReference type="Proteomes" id="UP000323917"/>
    </source>
</evidence>
<dbReference type="EMBL" id="CP042913">
    <property type="protein sequence ID" value="QEG34301.1"/>
    <property type="molecule type" value="Genomic_DNA"/>
</dbReference>
<gene>
    <name evidence="3" type="ORF">Pr1d_15750</name>
</gene>
<evidence type="ECO:0000313" key="3">
    <source>
        <dbReference type="EMBL" id="QEG34301.1"/>
    </source>
</evidence>
<name>A0A5B9QJF8_9BACT</name>
<dbReference type="SUPFAM" id="SSF56219">
    <property type="entry name" value="DNase I-like"/>
    <property type="match status" value="1"/>
</dbReference>
<dbReference type="Pfam" id="PF03372">
    <property type="entry name" value="Exo_endo_phos"/>
    <property type="match status" value="1"/>
</dbReference>
<feature type="domain" description="Endonuclease/exonuclease/phosphatase" evidence="2">
    <location>
        <begin position="94"/>
        <end position="303"/>
    </location>
</feature>
<dbReference type="InterPro" id="IPR036691">
    <property type="entry name" value="Endo/exonu/phosph_ase_sf"/>
</dbReference>
<dbReference type="OrthoDB" id="9796594at2"/>
<dbReference type="AlphaFoldDB" id="A0A5B9QJF8"/>
<proteinExistence type="predicted"/>
<dbReference type="RefSeq" id="WP_148072971.1">
    <property type="nucleotide sequence ID" value="NZ_CP042913.1"/>
</dbReference>
<reference evidence="3 4" key="1">
    <citation type="submission" date="2019-08" db="EMBL/GenBank/DDBJ databases">
        <title>Deep-cultivation of Planctomycetes and their phenomic and genomic characterization uncovers novel biology.</title>
        <authorList>
            <person name="Wiegand S."/>
            <person name="Jogler M."/>
            <person name="Boedeker C."/>
            <person name="Pinto D."/>
            <person name="Vollmers J."/>
            <person name="Rivas-Marin E."/>
            <person name="Kohn T."/>
            <person name="Peeters S.H."/>
            <person name="Heuer A."/>
            <person name="Rast P."/>
            <person name="Oberbeckmann S."/>
            <person name="Bunk B."/>
            <person name="Jeske O."/>
            <person name="Meyerdierks A."/>
            <person name="Storesund J.E."/>
            <person name="Kallscheuer N."/>
            <person name="Luecker S."/>
            <person name="Lage O.M."/>
            <person name="Pohl T."/>
            <person name="Merkel B.J."/>
            <person name="Hornburger P."/>
            <person name="Mueller R.-W."/>
            <person name="Bruemmer F."/>
            <person name="Labrenz M."/>
            <person name="Spormann A.M."/>
            <person name="Op den Camp H."/>
            <person name="Overmann J."/>
            <person name="Amann R."/>
            <person name="Jetten M.S.M."/>
            <person name="Mascher T."/>
            <person name="Medema M.H."/>
            <person name="Devos D.P."/>
            <person name="Kaster A.-K."/>
            <person name="Ovreas L."/>
            <person name="Rohde M."/>
            <person name="Galperin M.Y."/>
            <person name="Jogler C."/>
        </authorList>
    </citation>
    <scope>NUCLEOTIDE SEQUENCE [LARGE SCALE GENOMIC DNA]</scope>
    <source>
        <strain evidence="3 4">Pr1d</strain>
    </source>
</reference>
<protein>
    <recommendedName>
        <fullName evidence="2">Endonuclease/exonuclease/phosphatase domain-containing protein</fullName>
    </recommendedName>
</protein>
<dbReference type="InterPro" id="IPR005135">
    <property type="entry name" value="Endo/exonuclease/phosphatase"/>
</dbReference>
<feature type="transmembrane region" description="Helical" evidence="1">
    <location>
        <begin position="37"/>
        <end position="55"/>
    </location>
</feature>
<keyword evidence="1" id="KW-0812">Transmembrane</keyword>
<keyword evidence="4" id="KW-1185">Reference proteome</keyword>
<dbReference type="GO" id="GO:0003824">
    <property type="term" value="F:catalytic activity"/>
    <property type="evidence" value="ECO:0007669"/>
    <property type="project" value="InterPro"/>
</dbReference>
<sequence length="311" mass="34965">MKRVAIPFQFIASLSLAVVTAGFFGKWNWLLDLCSHLRSQAVFALVVCGVLLLALERRRWGVVCLVVALGLTATLWPFYFPSGSATRTGTYRLLSLNVLAINPAKDKVIDFILETDPDFILLQETRASWIESLDEALGETWPYHKSYARLDYFGISIYSKIPWACCELKPFSKLYSTPSLDALIELPDGKRLRLIAVHPISPMNNDKWKSRNLHFEGIAEAVQTPEHGRTIVAGDFNCTPWSYWFRRLIRESGLRDAMEGQGFHVTWLPIPIGIFGLPIDHVLVGPDIQVTGFAVGPYVGSDHRGLVVEFE</sequence>
<dbReference type="Proteomes" id="UP000323917">
    <property type="component" value="Chromosome"/>
</dbReference>
<evidence type="ECO:0000259" key="2">
    <source>
        <dbReference type="Pfam" id="PF03372"/>
    </source>
</evidence>
<feature type="transmembrane region" description="Helical" evidence="1">
    <location>
        <begin position="62"/>
        <end position="80"/>
    </location>
</feature>
<organism evidence="3 4">
    <name type="scientific">Bythopirellula goksoeyrii</name>
    <dbReference type="NCBI Taxonomy" id="1400387"/>
    <lineage>
        <taxon>Bacteria</taxon>
        <taxon>Pseudomonadati</taxon>
        <taxon>Planctomycetota</taxon>
        <taxon>Planctomycetia</taxon>
        <taxon>Pirellulales</taxon>
        <taxon>Lacipirellulaceae</taxon>
        <taxon>Bythopirellula</taxon>
    </lineage>
</organism>
<keyword evidence="1" id="KW-1133">Transmembrane helix</keyword>
<dbReference type="KEGG" id="bgok:Pr1d_15750"/>
<keyword evidence="1" id="KW-0472">Membrane</keyword>
<evidence type="ECO:0000256" key="1">
    <source>
        <dbReference type="SAM" id="Phobius"/>
    </source>
</evidence>
<accession>A0A5B9QJF8</accession>
<dbReference type="Gene3D" id="3.60.10.10">
    <property type="entry name" value="Endonuclease/exonuclease/phosphatase"/>
    <property type="match status" value="1"/>
</dbReference>